<name>A0A1Y5X3T5_KIBAR</name>
<dbReference type="InterPro" id="IPR024520">
    <property type="entry name" value="DUF3558"/>
</dbReference>
<organism evidence="1 2">
    <name type="scientific">Kibdelosporangium aridum</name>
    <dbReference type="NCBI Taxonomy" id="2030"/>
    <lineage>
        <taxon>Bacteria</taxon>
        <taxon>Bacillati</taxon>
        <taxon>Actinomycetota</taxon>
        <taxon>Actinomycetes</taxon>
        <taxon>Pseudonocardiales</taxon>
        <taxon>Pseudonocardiaceae</taxon>
        <taxon>Kibdelosporangium</taxon>
    </lineage>
</organism>
<dbReference type="EMBL" id="FWXV01000001">
    <property type="protein sequence ID" value="SMC63652.1"/>
    <property type="molecule type" value="Genomic_DNA"/>
</dbReference>
<evidence type="ECO:0008006" key="3">
    <source>
        <dbReference type="Google" id="ProtNLM"/>
    </source>
</evidence>
<accession>A0A1Y5X3T5</accession>
<gene>
    <name evidence="1" type="ORF">SAMN05661093_01076</name>
</gene>
<dbReference type="AlphaFoldDB" id="A0A1Y5X3T5"/>
<dbReference type="Proteomes" id="UP000192674">
    <property type="component" value="Unassembled WGS sequence"/>
</dbReference>
<dbReference type="RefSeq" id="WP_084424889.1">
    <property type="nucleotide sequence ID" value="NZ_FWXV01000001.1"/>
</dbReference>
<sequence>MPWLDIQIDNGVDCDIEVYGRPGKGSAEEMFRIGLGVVACLVVLSGCASRGQGITMASPPPSPSRLAPEVSLPLDIKQYADNPCAMLKPGQAVTKDLAAGVNEGGSTCTWRAKTPQQPQMTATIDQVSGGLEGLYRKRVRLPFFEPIEIQNYPAVRYDADRAVPDQGRCTVSVGVAEDVLLTVTTTIADPNTLNYPVPCPDAELLANAIVTDVTRN</sequence>
<evidence type="ECO:0000313" key="1">
    <source>
        <dbReference type="EMBL" id="SMC63652.1"/>
    </source>
</evidence>
<evidence type="ECO:0000313" key="2">
    <source>
        <dbReference type="Proteomes" id="UP000192674"/>
    </source>
</evidence>
<keyword evidence="2" id="KW-1185">Reference proteome</keyword>
<dbReference type="OrthoDB" id="3697076at2"/>
<dbReference type="Pfam" id="PF12079">
    <property type="entry name" value="DUF3558"/>
    <property type="match status" value="1"/>
</dbReference>
<proteinExistence type="predicted"/>
<reference evidence="1 2" key="1">
    <citation type="submission" date="2017-04" db="EMBL/GenBank/DDBJ databases">
        <authorList>
            <person name="Afonso C.L."/>
            <person name="Miller P.J."/>
            <person name="Scott M.A."/>
            <person name="Spackman E."/>
            <person name="Goraichik I."/>
            <person name="Dimitrov K.M."/>
            <person name="Suarez D.L."/>
            <person name="Swayne D.E."/>
        </authorList>
    </citation>
    <scope>NUCLEOTIDE SEQUENCE [LARGE SCALE GENOMIC DNA]</scope>
    <source>
        <strain evidence="1 2">DSM 43828</strain>
    </source>
</reference>
<protein>
    <recommendedName>
        <fullName evidence="3">DUF3558 domain-containing protein</fullName>
    </recommendedName>
</protein>